<dbReference type="InterPro" id="IPR017970">
    <property type="entry name" value="Homeobox_CS"/>
</dbReference>
<evidence type="ECO:0000256" key="7">
    <source>
        <dbReference type="SAM" id="Coils"/>
    </source>
</evidence>
<dbReference type="CDD" id="cd00086">
    <property type="entry name" value="homeodomain"/>
    <property type="match status" value="1"/>
</dbReference>
<dbReference type="InterPro" id="IPR001356">
    <property type="entry name" value="HD"/>
</dbReference>
<evidence type="ECO:0000256" key="3">
    <source>
        <dbReference type="ARBA" id="ARBA00023155"/>
    </source>
</evidence>
<dbReference type="PANTHER" id="PTHR45654">
    <property type="entry name" value="HOMEOBOX-LEUCINE ZIPPER PROTEIN MERISTEM L1"/>
    <property type="match status" value="1"/>
</dbReference>
<keyword evidence="7" id="KW-0175">Coiled coil</keyword>
<evidence type="ECO:0000256" key="2">
    <source>
        <dbReference type="ARBA" id="ARBA00023125"/>
    </source>
</evidence>
<dbReference type="Gene3D" id="1.10.10.60">
    <property type="entry name" value="Homeodomain-like"/>
    <property type="match status" value="1"/>
</dbReference>
<evidence type="ECO:0000256" key="5">
    <source>
        <dbReference type="PROSITE-ProRule" id="PRU00108"/>
    </source>
</evidence>
<dbReference type="GO" id="GO:0005634">
    <property type="term" value="C:nucleus"/>
    <property type="evidence" value="ECO:0007669"/>
    <property type="project" value="UniProtKB-SubCell"/>
</dbReference>
<dbReference type="AlphaFoldDB" id="A0A068UT54"/>
<feature type="coiled-coil region" evidence="7">
    <location>
        <begin position="71"/>
        <end position="100"/>
    </location>
</feature>
<keyword evidence="4 5" id="KW-0539">Nucleus</keyword>
<feature type="compositionally biased region" description="Polar residues" evidence="8">
    <location>
        <begin position="15"/>
        <end position="24"/>
    </location>
</feature>
<name>A0A068UT54_COFCA</name>
<dbReference type="InParanoid" id="A0A068UT54"/>
<feature type="DNA-binding region" description="Homeobox" evidence="5">
    <location>
        <begin position="46"/>
        <end position="80"/>
    </location>
</feature>
<evidence type="ECO:0000313" key="10">
    <source>
        <dbReference type="EMBL" id="CDP11606.1"/>
    </source>
</evidence>
<accession>A0A068UT54</accession>
<dbReference type="InterPro" id="IPR009057">
    <property type="entry name" value="Homeodomain-like_sf"/>
</dbReference>
<dbReference type="InterPro" id="IPR042160">
    <property type="entry name" value="HD-Zip_IV"/>
</dbReference>
<dbReference type="EMBL" id="HG739141">
    <property type="protein sequence ID" value="CDP11606.1"/>
    <property type="molecule type" value="Genomic_DNA"/>
</dbReference>
<evidence type="ECO:0000259" key="9">
    <source>
        <dbReference type="PROSITE" id="PS50071"/>
    </source>
</evidence>
<dbReference type="GO" id="GO:0000981">
    <property type="term" value="F:DNA-binding transcription factor activity, RNA polymerase II-specific"/>
    <property type="evidence" value="ECO:0007669"/>
    <property type="project" value="InterPro"/>
</dbReference>
<dbReference type="PhylomeDB" id="A0A068UT54"/>
<dbReference type="SMART" id="SM00389">
    <property type="entry name" value="HOX"/>
    <property type="match status" value="1"/>
</dbReference>
<dbReference type="PROSITE" id="PS50071">
    <property type="entry name" value="HOMEOBOX_2"/>
    <property type="match status" value="1"/>
</dbReference>
<dbReference type="PANTHER" id="PTHR45654:SF9">
    <property type="entry name" value="HOMEOBOX-LEUCINE ZIPPER PROTEIN HDG10-RELATED"/>
    <property type="match status" value="1"/>
</dbReference>
<dbReference type="Pfam" id="PF00046">
    <property type="entry name" value="Homeodomain"/>
    <property type="match status" value="1"/>
</dbReference>
<dbReference type="STRING" id="49390.A0A068UT54"/>
<evidence type="ECO:0000256" key="8">
    <source>
        <dbReference type="SAM" id="MobiDB-lite"/>
    </source>
</evidence>
<organism evidence="10 11">
    <name type="scientific">Coffea canephora</name>
    <name type="common">Robusta coffee</name>
    <dbReference type="NCBI Taxonomy" id="49390"/>
    <lineage>
        <taxon>Eukaryota</taxon>
        <taxon>Viridiplantae</taxon>
        <taxon>Streptophyta</taxon>
        <taxon>Embryophyta</taxon>
        <taxon>Tracheophyta</taxon>
        <taxon>Spermatophyta</taxon>
        <taxon>Magnoliopsida</taxon>
        <taxon>eudicotyledons</taxon>
        <taxon>Gunneridae</taxon>
        <taxon>Pentapetalae</taxon>
        <taxon>asterids</taxon>
        <taxon>lamiids</taxon>
        <taxon>Gentianales</taxon>
        <taxon>Rubiaceae</taxon>
        <taxon>Ixoroideae</taxon>
        <taxon>Gardenieae complex</taxon>
        <taxon>Bertiereae - Coffeeae clade</taxon>
        <taxon>Coffeeae</taxon>
        <taxon>Coffea</taxon>
    </lineage>
</organism>
<keyword evidence="2 5" id="KW-0238">DNA-binding</keyword>
<evidence type="ECO:0000313" key="11">
    <source>
        <dbReference type="Proteomes" id="UP000295252"/>
    </source>
</evidence>
<dbReference type="GO" id="GO:0003677">
    <property type="term" value="F:DNA binding"/>
    <property type="evidence" value="ECO:0007669"/>
    <property type="project" value="UniProtKB-UniRule"/>
</dbReference>
<dbReference type="OrthoDB" id="5973733at2759"/>
<dbReference type="SUPFAM" id="SSF46689">
    <property type="entry name" value="Homeodomain-like"/>
    <property type="match status" value="1"/>
</dbReference>
<evidence type="ECO:0000256" key="6">
    <source>
        <dbReference type="RuleBase" id="RU000682"/>
    </source>
</evidence>
<keyword evidence="3 5" id="KW-0371">Homeobox</keyword>
<dbReference type="Gramene" id="CDP11606">
    <property type="protein sequence ID" value="CDP11606"/>
    <property type="gene ID" value="GSCOC_T00033966001"/>
</dbReference>
<gene>
    <name evidence="10" type="ORF">GSCOC_T00033966001</name>
</gene>
<dbReference type="PROSITE" id="PS00027">
    <property type="entry name" value="HOMEOBOX_1"/>
    <property type="match status" value="1"/>
</dbReference>
<dbReference type="OMA" id="KASTCHE"/>
<proteinExistence type="predicted"/>
<comment type="subcellular location">
    <subcellularLocation>
        <location evidence="1 5 6">Nucleus</location>
    </subcellularLocation>
</comment>
<reference evidence="11" key="1">
    <citation type="journal article" date="2014" name="Science">
        <title>The coffee genome provides insight into the convergent evolution of caffeine biosynthesis.</title>
        <authorList>
            <person name="Denoeud F."/>
            <person name="Carretero-Paulet L."/>
            <person name="Dereeper A."/>
            <person name="Droc G."/>
            <person name="Guyot R."/>
            <person name="Pietrella M."/>
            <person name="Zheng C."/>
            <person name="Alberti A."/>
            <person name="Anthony F."/>
            <person name="Aprea G."/>
            <person name="Aury J.M."/>
            <person name="Bento P."/>
            <person name="Bernard M."/>
            <person name="Bocs S."/>
            <person name="Campa C."/>
            <person name="Cenci A."/>
            <person name="Combes M.C."/>
            <person name="Crouzillat D."/>
            <person name="Da Silva C."/>
            <person name="Daddiego L."/>
            <person name="De Bellis F."/>
            <person name="Dussert S."/>
            <person name="Garsmeur O."/>
            <person name="Gayraud T."/>
            <person name="Guignon V."/>
            <person name="Jahn K."/>
            <person name="Jamilloux V."/>
            <person name="Joet T."/>
            <person name="Labadie K."/>
            <person name="Lan T."/>
            <person name="Leclercq J."/>
            <person name="Lepelley M."/>
            <person name="Leroy T."/>
            <person name="Li L.T."/>
            <person name="Librado P."/>
            <person name="Lopez L."/>
            <person name="Munoz A."/>
            <person name="Noel B."/>
            <person name="Pallavicini A."/>
            <person name="Perrotta G."/>
            <person name="Poncet V."/>
            <person name="Pot D."/>
            <person name="Priyono X."/>
            <person name="Rigoreau M."/>
            <person name="Rouard M."/>
            <person name="Rozas J."/>
            <person name="Tranchant-Dubreuil C."/>
            <person name="VanBuren R."/>
            <person name="Zhang Q."/>
            <person name="Andrade A.C."/>
            <person name="Argout X."/>
            <person name="Bertrand B."/>
            <person name="de Kochko A."/>
            <person name="Graziosi G."/>
            <person name="Henry R.J."/>
            <person name="Jayarama X."/>
            <person name="Ming R."/>
            <person name="Nagai C."/>
            <person name="Rounsley S."/>
            <person name="Sankoff D."/>
            <person name="Giuliano G."/>
            <person name="Albert V.A."/>
            <person name="Wincker P."/>
            <person name="Lashermes P."/>
        </authorList>
    </citation>
    <scope>NUCLEOTIDE SEQUENCE [LARGE SCALE GENOMIC DNA]</scope>
    <source>
        <strain evidence="11">cv. DH200-94</strain>
    </source>
</reference>
<sequence>MAMFIRREAQLFHSNPSKAWTQEQKNQEQVRRHSAQQIQRLEAQHPTKDEKQQLSTELGLSSGQIKFWFQNKRNQIKLRNEREENDALTLENEKLRMENLIMRGMLMDPYCKKCHGGLTEEETRKLHLQGLANENAKLKKEVDSSFHVFELSKILATESIFFSLSYPFFLLNCAA</sequence>
<feature type="domain" description="Homeobox" evidence="9">
    <location>
        <begin position="44"/>
        <end position="79"/>
    </location>
</feature>
<keyword evidence="11" id="KW-1185">Reference proteome</keyword>
<protein>
    <recommendedName>
        <fullName evidence="9">Homeobox domain-containing protein</fullName>
    </recommendedName>
</protein>
<feature type="region of interest" description="Disordered" evidence="8">
    <location>
        <begin position="15"/>
        <end position="37"/>
    </location>
</feature>
<evidence type="ECO:0000256" key="1">
    <source>
        <dbReference type="ARBA" id="ARBA00004123"/>
    </source>
</evidence>
<dbReference type="Proteomes" id="UP000295252">
    <property type="component" value="Chromosome III"/>
</dbReference>
<evidence type="ECO:0000256" key="4">
    <source>
        <dbReference type="ARBA" id="ARBA00023242"/>
    </source>
</evidence>